<dbReference type="GO" id="GO:0006777">
    <property type="term" value="P:Mo-molybdopterin cofactor biosynthetic process"/>
    <property type="evidence" value="ECO:0007669"/>
    <property type="project" value="UniProtKB-UniRule"/>
</dbReference>
<dbReference type="EC" id="2.10.1.1" evidence="4 9"/>
<dbReference type="PANTHER" id="PTHR10192:SF5">
    <property type="entry name" value="GEPHYRIN"/>
    <property type="match status" value="1"/>
</dbReference>
<dbReference type="Gene3D" id="2.170.190.11">
    <property type="entry name" value="Molybdopterin biosynthesis moea protein, domain 3"/>
    <property type="match status" value="1"/>
</dbReference>
<keyword evidence="9" id="KW-0479">Metal-binding</keyword>
<comment type="catalytic activity">
    <reaction evidence="8">
        <text>adenylyl-molybdopterin + molybdate = Mo-molybdopterin + AMP + H(+)</text>
        <dbReference type="Rhea" id="RHEA:35047"/>
        <dbReference type="ChEBI" id="CHEBI:15378"/>
        <dbReference type="ChEBI" id="CHEBI:36264"/>
        <dbReference type="ChEBI" id="CHEBI:62727"/>
        <dbReference type="ChEBI" id="CHEBI:71302"/>
        <dbReference type="ChEBI" id="CHEBI:456215"/>
        <dbReference type="EC" id="2.10.1.1"/>
    </reaction>
</comment>
<dbReference type="CDD" id="cd00887">
    <property type="entry name" value="MoeA"/>
    <property type="match status" value="1"/>
</dbReference>
<comment type="similarity">
    <text evidence="3 9">Belongs to the MoeA family.</text>
</comment>
<dbReference type="InterPro" id="IPR036135">
    <property type="entry name" value="MoeA_linker/N_sf"/>
</dbReference>
<dbReference type="Gene3D" id="3.90.105.10">
    <property type="entry name" value="Molybdopterin biosynthesis moea protein, domain 2"/>
    <property type="match status" value="1"/>
</dbReference>
<dbReference type="SUPFAM" id="SSF63867">
    <property type="entry name" value="MoeA C-terminal domain-like"/>
    <property type="match status" value="1"/>
</dbReference>
<dbReference type="OrthoDB" id="9804758at2"/>
<dbReference type="Gene3D" id="3.40.980.10">
    <property type="entry name" value="MoaB/Mog-like domain"/>
    <property type="match status" value="1"/>
</dbReference>
<gene>
    <name evidence="11" type="ORF">DES51_111109</name>
</gene>
<keyword evidence="12" id="KW-1185">Reference proteome</keyword>
<keyword evidence="6 9" id="KW-0500">Molybdenum</keyword>
<dbReference type="Pfam" id="PF03454">
    <property type="entry name" value="MoeA_C"/>
    <property type="match status" value="1"/>
</dbReference>
<dbReference type="Pfam" id="PF03453">
    <property type="entry name" value="MoeA_N"/>
    <property type="match status" value="1"/>
</dbReference>
<dbReference type="SMART" id="SM00852">
    <property type="entry name" value="MoCF_biosynth"/>
    <property type="match status" value="1"/>
</dbReference>
<accession>A0A318L6R1</accession>
<dbReference type="InterPro" id="IPR005111">
    <property type="entry name" value="MoeA_C_domain_IV"/>
</dbReference>
<dbReference type="GO" id="GO:0061599">
    <property type="term" value="F:molybdopterin molybdotransferase activity"/>
    <property type="evidence" value="ECO:0007669"/>
    <property type="project" value="UniProtKB-UniRule"/>
</dbReference>
<evidence type="ECO:0000256" key="9">
    <source>
        <dbReference type="RuleBase" id="RU365090"/>
    </source>
</evidence>
<dbReference type="STRING" id="1034346.GCA_000313565_03273"/>
<keyword evidence="7 9" id="KW-0501">Molybdenum cofactor biosynthesis</keyword>
<reference evidence="11 12" key="1">
    <citation type="submission" date="2018-05" db="EMBL/GenBank/DDBJ databases">
        <title>Genomic Encyclopedia of Type Strains, Phase IV (KMG-IV): sequencing the most valuable type-strain genomes for metagenomic binning, comparative biology and taxonomic classification.</title>
        <authorList>
            <person name="Goeker M."/>
        </authorList>
    </citation>
    <scope>NUCLEOTIDE SEQUENCE [LARGE SCALE GENOMIC DNA]</scope>
    <source>
        <strain evidence="11 12">JC118</strain>
    </source>
</reference>
<dbReference type="Proteomes" id="UP000247612">
    <property type="component" value="Unassembled WGS sequence"/>
</dbReference>
<evidence type="ECO:0000259" key="10">
    <source>
        <dbReference type="SMART" id="SM00852"/>
    </source>
</evidence>
<sequence>MEKNIELEHAVELIRKHAKPVSRIKRLPITEALNYRLAEDLIAPIDNPPFNRSPLDGFTFNHAGSEAGKKLKIIGCVYAGEAFEGYVKEGEAVRIMTGAPIPEGCDCVIRLEDCTWDDQEIMLPKAMKAYENFCFKGEDYTAQTVMIHKGERLGPVHLGIIASMGIDQIMVYDAVRVGLLVSGSEIVQPGSALGPGKIYDTNLTLLTSVLASLGMKPVLADFVCDEAEAVSAKIKAMMKECDCIITTGGVSVGDKDIFHKVVQLLDAEQLFWRVKLKPGTPAMFSMVEGCPLLSLSGNPFAALVTFDLMGRELLAVMSGNEALVPKRQTAILKQPFQKRSGNRRFIRAQAVKGEVMINSDKHSSGMLASMLGCNCLIDIAAGSEGLKAGETVKIVMLEENYE</sequence>
<keyword evidence="9 11" id="KW-0808">Transferase</keyword>
<dbReference type="AlphaFoldDB" id="A0A318L6R1"/>
<evidence type="ECO:0000256" key="8">
    <source>
        <dbReference type="ARBA" id="ARBA00047317"/>
    </source>
</evidence>
<dbReference type="InterPro" id="IPR036425">
    <property type="entry name" value="MoaB/Mog-like_dom_sf"/>
</dbReference>
<dbReference type="GO" id="GO:0046872">
    <property type="term" value="F:metal ion binding"/>
    <property type="evidence" value="ECO:0007669"/>
    <property type="project" value="UniProtKB-UniRule"/>
</dbReference>
<comment type="function">
    <text evidence="1 9">Catalyzes the insertion of molybdate into adenylated molybdopterin with the concomitant release of AMP.</text>
</comment>
<evidence type="ECO:0000256" key="3">
    <source>
        <dbReference type="ARBA" id="ARBA00010763"/>
    </source>
</evidence>
<dbReference type="EMBL" id="QJKH01000011">
    <property type="protein sequence ID" value="PXX77357.1"/>
    <property type="molecule type" value="Genomic_DNA"/>
</dbReference>
<dbReference type="RefSeq" id="WP_022939551.1">
    <property type="nucleotide sequence ID" value="NZ_CABKRQ010000010.1"/>
</dbReference>
<protein>
    <recommendedName>
        <fullName evidence="5 9">Molybdopterin molybdenumtransferase</fullName>
        <ecNumber evidence="4 9">2.10.1.1</ecNumber>
    </recommendedName>
</protein>
<evidence type="ECO:0000313" key="11">
    <source>
        <dbReference type="EMBL" id="PXX77357.1"/>
    </source>
</evidence>
<evidence type="ECO:0000256" key="6">
    <source>
        <dbReference type="ARBA" id="ARBA00022505"/>
    </source>
</evidence>
<dbReference type="InterPro" id="IPR001453">
    <property type="entry name" value="MoaB/Mog_dom"/>
</dbReference>
<dbReference type="Gene3D" id="2.40.340.10">
    <property type="entry name" value="MoeA, C-terminal, domain IV"/>
    <property type="match status" value="1"/>
</dbReference>
<dbReference type="SUPFAM" id="SSF53218">
    <property type="entry name" value="Molybdenum cofactor biosynthesis proteins"/>
    <property type="match status" value="1"/>
</dbReference>
<evidence type="ECO:0000256" key="4">
    <source>
        <dbReference type="ARBA" id="ARBA00013269"/>
    </source>
</evidence>
<evidence type="ECO:0000313" key="12">
    <source>
        <dbReference type="Proteomes" id="UP000247612"/>
    </source>
</evidence>
<dbReference type="InterPro" id="IPR005110">
    <property type="entry name" value="MoeA_linker/N"/>
</dbReference>
<comment type="cofactor">
    <cofactor evidence="9">
        <name>Mg(2+)</name>
        <dbReference type="ChEBI" id="CHEBI:18420"/>
    </cofactor>
</comment>
<dbReference type="UniPathway" id="UPA00344"/>
<dbReference type="PANTHER" id="PTHR10192">
    <property type="entry name" value="MOLYBDOPTERIN BIOSYNTHESIS PROTEIN"/>
    <property type="match status" value="1"/>
</dbReference>
<evidence type="ECO:0000256" key="2">
    <source>
        <dbReference type="ARBA" id="ARBA00005046"/>
    </source>
</evidence>
<comment type="caution">
    <text evidence="11">The sequence shown here is derived from an EMBL/GenBank/DDBJ whole genome shotgun (WGS) entry which is preliminary data.</text>
</comment>
<organism evidence="11 12">
    <name type="scientific">Dielma fastidiosa</name>
    <dbReference type="NCBI Taxonomy" id="1034346"/>
    <lineage>
        <taxon>Bacteria</taxon>
        <taxon>Bacillati</taxon>
        <taxon>Bacillota</taxon>
        <taxon>Erysipelotrichia</taxon>
        <taxon>Erysipelotrichales</taxon>
        <taxon>Erysipelotrichaceae</taxon>
        <taxon>Dielma</taxon>
    </lineage>
</organism>
<proteinExistence type="inferred from homology"/>
<keyword evidence="9" id="KW-0460">Magnesium</keyword>
<name>A0A318L6R1_9FIRM</name>
<dbReference type="InterPro" id="IPR036688">
    <property type="entry name" value="MoeA_C_domain_IV_sf"/>
</dbReference>
<dbReference type="InterPro" id="IPR038987">
    <property type="entry name" value="MoeA-like"/>
</dbReference>
<dbReference type="SUPFAM" id="SSF63882">
    <property type="entry name" value="MoeA N-terminal region -like"/>
    <property type="match status" value="1"/>
</dbReference>
<comment type="pathway">
    <text evidence="2 9">Cofactor biosynthesis; molybdopterin biosynthesis.</text>
</comment>
<dbReference type="GO" id="GO:0005829">
    <property type="term" value="C:cytosol"/>
    <property type="evidence" value="ECO:0007669"/>
    <property type="project" value="TreeGrafter"/>
</dbReference>
<evidence type="ECO:0000256" key="7">
    <source>
        <dbReference type="ARBA" id="ARBA00023150"/>
    </source>
</evidence>
<feature type="domain" description="MoaB/Mog" evidence="10">
    <location>
        <begin position="178"/>
        <end position="316"/>
    </location>
</feature>
<evidence type="ECO:0000256" key="5">
    <source>
        <dbReference type="ARBA" id="ARBA00021108"/>
    </source>
</evidence>
<dbReference type="Pfam" id="PF00994">
    <property type="entry name" value="MoCF_biosynth"/>
    <property type="match status" value="1"/>
</dbReference>
<evidence type="ECO:0000256" key="1">
    <source>
        <dbReference type="ARBA" id="ARBA00002901"/>
    </source>
</evidence>